<dbReference type="InterPro" id="IPR050190">
    <property type="entry name" value="UPF0213_domain"/>
</dbReference>
<comment type="caution">
    <text evidence="3">The sequence shown here is derived from an EMBL/GenBank/DDBJ whole genome shotgun (WGS) entry which is preliminary data.</text>
</comment>
<dbReference type="PROSITE" id="PS50164">
    <property type="entry name" value="GIY_YIG"/>
    <property type="match status" value="1"/>
</dbReference>
<sequence>MSYFVYFLQSLKNNDLYVGSTEDVEKRVALHNAGKVKSTKAYRPWKLLDFEEGESRSVAVKRERFFKTHQQKEILKKKYGLM</sequence>
<reference evidence="3 4" key="1">
    <citation type="journal article" date="2016" name="Nat. Commun.">
        <title>Thousands of microbial genomes shed light on interconnected biogeochemical processes in an aquifer system.</title>
        <authorList>
            <person name="Anantharaman K."/>
            <person name="Brown C.T."/>
            <person name="Hug L.A."/>
            <person name="Sharon I."/>
            <person name="Castelle C.J."/>
            <person name="Probst A.J."/>
            <person name="Thomas B.C."/>
            <person name="Singh A."/>
            <person name="Wilkins M.J."/>
            <person name="Karaoz U."/>
            <person name="Brodie E.L."/>
            <person name="Williams K.H."/>
            <person name="Hubbard S.S."/>
            <person name="Banfield J.F."/>
        </authorList>
    </citation>
    <scope>NUCLEOTIDE SEQUENCE [LARGE SCALE GENOMIC DNA]</scope>
</reference>
<dbReference type="EMBL" id="MHUH01000013">
    <property type="protein sequence ID" value="OHA73823.1"/>
    <property type="molecule type" value="Genomic_DNA"/>
</dbReference>
<comment type="similarity">
    <text evidence="1">Belongs to the UPF0213 family.</text>
</comment>
<feature type="domain" description="GIY-YIG" evidence="2">
    <location>
        <begin position="1"/>
        <end position="81"/>
    </location>
</feature>
<dbReference type="PANTHER" id="PTHR34477:SF1">
    <property type="entry name" value="UPF0213 PROTEIN YHBQ"/>
    <property type="match status" value="1"/>
</dbReference>
<proteinExistence type="inferred from homology"/>
<dbReference type="InterPro" id="IPR035901">
    <property type="entry name" value="GIY-YIG_endonuc_sf"/>
</dbReference>
<dbReference type="PANTHER" id="PTHR34477">
    <property type="entry name" value="UPF0213 PROTEIN YHBQ"/>
    <property type="match status" value="1"/>
</dbReference>
<accession>A0A1G2RLT7</accession>
<dbReference type="SUPFAM" id="SSF82771">
    <property type="entry name" value="GIY-YIG endonuclease"/>
    <property type="match status" value="1"/>
</dbReference>
<evidence type="ECO:0000313" key="3">
    <source>
        <dbReference type="EMBL" id="OHA73823.1"/>
    </source>
</evidence>
<evidence type="ECO:0000313" key="4">
    <source>
        <dbReference type="Proteomes" id="UP000178421"/>
    </source>
</evidence>
<dbReference type="InterPro" id="IPR000305">
    <property type="entry name" value="GIY-YIG_endonuc"/>
</dbReference>
<protein>
    <recommendedName>
        <fullName evidence="2">GIY-YIG domain-containing protein</fullName>
    </recommendedName>
</protein>
<dbReference type="Proteomes" id="UP000178421">
    <property type="component" value="Unassembled WGS sequence"/>
</dbReference>
<dbReference type="Pfam" id="PF01541">
    <property type="entry name" value="GIY-YIG"/>
    <property type="match status" value="1"/>
</dbReference>
<evidence type="ECO:0000259" key="2">
    <source>
        <dbReference type="PROSITE" id="PS50164"/>
    </source>
</evidence>
<name>A0A1G2RLT7_9BACT</name>
<dbReference type="CDD" id="cd10449">
    <property type="entry name" value="GIY-YIG_SLX1_like"/>
    <property type="match status" value="1"/>
</dbReference>
<gene>
    <name evidence="3" type="ORF">A2940_01375</name>
</gene>
<organism evidence="3 4">
    <name type="scientific">Candidatus Wildermuthbacteria bacterium RIFCSPLOWO2_01_FULL_48_29</name>
    <dbReference type="NCBI Taxonomy" id="1802462"/>
    <lineage>
        <taxon>Bacteria</taxon>
        <taxon>Candidatus Wildermuthiibacteriota</taxon>
    </lineage>
</organism>
<evidence type="ECO:0000256" key="1">
    <source>
        <dbReference type="ARBA" id="ARBA00007435"/>
    </source>
</evidence>
<dbReference type="AlphaFoldDB" id="A0A1G2RLT7"/>
<dbReference type="Gene3D" id="3.40.1440.10">
    <property type="entry name" value="GIY-YIG endonuclease"/>
    <property type="match status" value="1"/>
</dbReference>